<evidence type="ECO:0000313" key="2">
    <source>
        <dbReference type="Proteomes" id="UP000054166"/>
    </source>
</evidence>
<dbReference type="HOGENOM" id="CLU_2197908_0_0_1"/>
<dbReference type="Proteomes" id="UP000054166">
    <property type="component" value="Unassembled WGS sequence"/>
</dbReference>
<dbReference type="AlphaFoldDB" id="A0A0C3GL01"/>
<organism evidence="1 2">
    <name type="scientific">Piloderma croceum (strain F 1598)</name>
    <dbReference type="NCBI Taxonomy" id="765440"/>
    <lineage>
        <taxon>Eukaryota</taxon>
        <taxon>Fungi</taxon>
        <taxon>Dikarya</taxon>
        <taxon>Basidiomycota</taxon>
        <taxon>Agaricomycotina</taxon>
        <taxon>Agaricomycetes</taxon>
        <taxon>Agaricomycetidae</taxon>
        <taxon>Atheliales</taxon>
        <taxon>Atheliaceae</taxon>
        <taxon>Piloderma</taxon>
    </lineage>
</organism>
<proteinExistence type="predicted"/>
<sequence length="108" mass="11521">MQSIGNTLVLLGAANCQQGSTVDALGRVHLLAKAREAAVPGAHSDFAFTVITALHPRPLTTFSVYLLAGDSGEVYSICSHNVQIDCLWPTLLLGVYITHLPPYHSHIG</sequence>
<accession>A0A0C3GL01</accession>
<gene>
    <name evidence="1" type="ORF">PILCRDRAFT_810303</name>
</gene>
<protein>
    <submittedName>
        <fullName evidence="1">Uncharacterized protein</fullName>
    </submittedName>
</protein>
<reference evidence="1 2" key="1">
    <citation type="submission" date="2014-04" db="EMBL/GenBank/DDBJ databases">
        <authorList>
            <consortium name="DOE Joint Genome Institute"/>
            <person name="Kuo A."/>
            <person name="Tarkka M."/>
            <person name="Buscot F."/>
            <person name="Kohler A."/>
            <person name="Nagy L.G."/>
            <person name="Floudas D."/>
            <person name="Copeland A."/>
            <person name="Barry K.W."/>
            <person name="Cichocki N."/>
            <person name="Veneault-Fourrey C."/>
            <person name="LaButti K."/>
            <person name="Lindquist E.A."/>
            <person name="Lipzen A."/>
            <person name="Lundell T."/>
            <person name="Morin E."/>
            <person name="Murat C."/>
            <person name="Sun H."/>
            <person name="Tunlid A."/>
            <person name="Henrissat B."/>
            <person name="Grigoriev I.V."/>
            <person name="Hibbett D.S."/>
            <person name="Martin F."/>
            <person name="Nordberg H.P."/>
            <person name="Cantor M.N."/>
            <person name="Hua S.X."/>
        </authorList>
    </citation>
    <scope>NUCLEOTIDE SEQUENCE [LARGE SCALE GENOMIC DNA]</scope>
    <source>
        <strain evidence="1 2">F 1598</strain>
    </source>
</reference>
<dbReference type="InParanoid" id="A0A0C3GL01"/>
<evidence type="ECO:0000313" key="1">
    <source>
        <dbReference type="EMBL" id="KIM92254.1"/>
    </source>
</evidence>
<keyword evidence="2" id="KW-1185">Reference proteome</keyword>
<reference evidence="2" key="2">
    <citation type="submission" date="2015-01" db="EMBL/GenBank/DDBJ databases">
        <title>Evolutionary Origins and Diversification of the Mycorrhizal Mutualists.</title>
        <authorList>
            <consortium name="DOE Joint Genome Institute"/>
            <consortium name="Mycorrhizal Genomics Consortium"/>
            <person name="Kohler A."/>
            <person name="Kuo A."/>
            <person name="Nagy L.G."/>
            <person name="Floudas D."/>
            <person name="Copeland A."/>
            <person name="Barry K.W."/>
            <person name="Cichocki N."/>
            <person name="Veneault-Fourrey C."/>
            <person name="LaButti K."/>
            <person name="Lindquist E.A."/>
            <person name="Lipzen A."/>
            <person name="Lundell T."/>
            <person name="Morin E."/>
            <person name="Murat C."/>
            <person name="Riley R."/>
            <person name="Ohm R."/>
            <person name="Sun H."/>
            <person name="Tunlid A."/>
            <person name="Henrissat B."/>
            <person name="Grigoriev I.V."/>
            <person name="Hibbett D.S."/>
            <person name="Martin F."/>
        </authorList>
    </citation>
    <scope>NUCLEOTIDE SEQUENCE [LARGE SCALE GENOMIC DNA]</scope>
    <source>
        <strain evidence="2">F 1598</strain>
    </source>
</reference>
<dbReference type="EMBL" id="KN832970">
    <property type="protein sequence ID" value="KIM92254.1"/>
    <property type="molecule type" value="Genomic_DNA"/>
</dbReference>
<name>A0A0C3GL01_PILCF</name>